<keyword evidence="2" id="KW-1185">Reference proteome</keyword>
<dbReference type="EMBL" id="AP018560">
    <property type="protein sequence ID" value="BBD81281.1"/>
    <property type="molecule type" value="Genomic_DNA"/>
</dbReference>
<gene>
    <name evidence="1" type="ORF">ALSL_2657</name>
</gene>
<evidence type="ECO:0000313" key="1">
    <source>
        <dbReference type="EMBL" id="BBD81281.1"/>
    </source>
</evidence>
<dbReference type="Proteomes" id="UP000270530">
    <property type="component" value="Chromosome"/>
</dbReference>
<dbReference type="OrthoDB" id="9780310at2"/>
<accession>A0A2Z6E8W4</accession>
<dbReference type="SUPFAM" id="SSF117396">
    <property type="entry name" value="TM1631-like"/>
    <property type="match status" value="1"/>
</dbReference>
<dbReference type="AlphaFoldDB" id="A0A2Z6E8W4"/>
<sequence>MSVRIGISGWRYAPWRGRFYPEDLPQRLELHYAARHFSSIELNGSFYALQRPESYRRWYADTPRGFVFAVKAPRFITHIRRLREVDGPLANFFASGVLALGEKLGPVLWQLPPSLAYDAASIEHFLAALPRDSRQAQALARRHEPRMTPERTWLAVSANHRLRHALEIRHPSFACAGFIAQLRRHRVALVVADTAGRWPLLEDVTAGFMYLRLHGDKELYASGYDDAALDEWARRIRAWQRGGQPGDARTVSDAAPPKRRSRDVYCYFDNDTKVRAPFDARRLAERLRERPAR</sequence>
<reference evidence="2" key="1">
    <citation type="submission" date="2018-04" db="EMBL/GenBank/DDBJ databases">
        <authorList>
            <person name="Watanabe M."/>
            <person name="Kojima H."/>
        </authorList>
    </citation>
    <scope>NUCLEOTIDE SEQUENCE [LARGE SCALE GENOMIC DNA]</scope>
    <source>
        <strain evidence="2">Dysh456</strain>
    </source>
</reference>
<dbReference type="PANTHER" id="PTHR30348:SF4">
    <property type="entry name" value="DUF72 DOMAIN-CONTAINING PROTEIN"/>
    <property type="match status" value="1"/>
</dbReference>
<evidence type="ECO:0000313" key="2">
    <source>
        <dbReference type="Proteomes" id="UP000270530"/>
    </source>
</evidence>
<reference evidence="2" key="2">
    <citation type="submission" date="2018-06" db="EMBL/GenBank/DDBJ databases">
        <title>Genome sequence of Rhodanobacteraceae bacterium strain Dysh456.</title>
        <authorList>
            <person name="Fukui M."/>
        </authorList>
    </citation>
    <scope>NUCLEOTIDE SEQUENCE [LARGE SCALE GENOMIC DNA]</scope>
    <source>
        <strain evidence="2">Dysh456</strain>
    </source>
</reference>
<organism evidence="1 2">
    <name type="scientific">Aerosticca soli</name>
    <dbReference type="NCBI Taxonomy" id="2010829"/>
    <lineage>
        <taxon>Bacteria</taxon>
        <taxon>Pseudomonadati</taxon>
        <taxon>Pseudomonadota</taxon>
        <taxon>Gammaproteobacteria</taxon>
        <taxon>Lysobacterales</taxon>
        <taxon>Rhodanobacteraceae</taxon>
        <taxon>Aerosticca</taxon>
    </lineage>
</organism>
<dbReference type="KEGG" id="rbd:ALSL_2657"/>
<protein>
    <recommendedName>
        <fullName evidence="3">DUF72 domain-containing protein</fullName>
    </recommendedName>
</protein>
<dbReference type="InterPro" id="IPR036520">
    <property type="entry name" value="UPF0759_sf"/>
</dbReference>
<proteinExistence type="predicted"/>
<name>A0A2Z6E8W4_9GAMM</name>
<dbReference type="Pfam" id="PF01904">
    <property type="entry name" value="DUF72"/>
    <property type="match status" value="1"/>
</dbReference>
<dbReference type="PANTHER" id="PTHR30348">
    <property type="entry name" value="UNCHARACTERIZED PROTEIN YECE"/>
    <property type="match status" value="1"/>
</dbReference>
<dbReference type="RefSeq" id="WP_126539829.1">
    <property type="nucleotide sequence ID" value="NZ_AP018560.1"/>
</dbReference>
<evidence type="ECO:0008006" key="3">
    <source>
        <dbReference type="Google" id="ProtNLM"/>
    </source>
</evidence>
<dbReference type="Gene3D" id="3.20.20.410">
    <property type="entry name" value="Protein of unknown function UPF0759"/>
    <property type="match status" value="1"/>
</dbReference>
<dbReference type="InterPro" id="IPR002763">
    <property type="entry name" value="DUF72"/>
</dbReference>